<proteinExistence type="predicted"/>
<organism evidence="1 2">
    <name type="scientific">Vitis vinifera</name>
    <name type="common">Grape</name>
    <dbReference type="NCBI Taxonomy" id="29760"/>
    <lineage>
        <taxon>Eukaryota</taxon>
        <taxon>Viridiplantae</taxon>
        <taxon>Streptophyta</taxon>
        <taxon>Embryophyta</taxon>
        <taxon>Tracheophyta</taxon>
        <taxon>Spermatophyta</taxon>
        <taxon>Magnoliopsida</taxon>
        <taxon>eudicotyledons</taxon>
        <taxon>Gunneridae</taxon>
        <taxon>Pentapetalae</taxon>
        <taxon>rosids</taxon>
        <taxon>Vitales</taxon>
        <taxon>Vitaceae</taxon>
        <taxon>Viteae</taxon>
        <taxon>Vitis</taxon>
    </lineage>
</organism>
<keyword evidence="2" id="KW-1185">Reference proteome</keyword>
<dbReference type="PaxDb" id="29760-VIT_14s0068g00120.t01"/>
<dbReference type="HOGENOM" id="CLU_2872194_0_0_1"/>
<dbReference type="InParanoid" id="D7SVA0"/>
<accession>D7SVA0</accession>
<sequence length="64" mass="7241">MKPFTMMQSSTESSYSNSAILKKASPGPIQTHRRLLPHHHLYSLPRPRVTKQSLSQLPVAWSQA</sequence>
<gene>
    <name evidence="1" type="ordered locus">VIT_14s0068g00120</name>
</gene>
<evidence type="ECO:0000313" key="1">
    <source>
        <dbReference type="EMBL" id="CBI21199.3"/>
    </source>
</evidence>
<evidence type="ECO:0000313" key="2">
    <source>
        <dbReference type="Proteomes" id="UP000009183"/>
    </source>
</evidence>
<dbReference type="Proteomes" id="UP000009183">
    <property type="component" value="Chromosome 14"/>
</dbReference>
<reference evidence="2" key="1">
    <citation type="journal article" date="2007" name="Nature">
        <title>The grapevine genome sequence suggests ancestral hexaploidization in major angiosperm phyla.</title>
        <authorList>
            <consortium name="The French-Italian Public Consortium for Grapevine Genome Characterization."/>
            <person name="Jaillon O."/>
            <person name="Aury J.-M."/>
            <person name="Noel B."/>
            <person name="Policriti A."/>
            <person name="Clepet C."/>
            <person name="Casagrande A."/>
            <person name="Choisne N."/>
            <person name="Aubourg S."/>
            <person name="Vitulo N."/>
            <person name="Jubin C."/>
            <person name="Vezzi A."/>
            <person name="Legeai F."/>
            <person name="Hugueney P."/>
            <person name="Dasilva C."/>
            <person name="Horner D."/>
            <person name="Mica E."/>
            <person name="Jublot D."/>
            <person name="Poulain J."/>
            <person name="Bruyere C."/>
            <person name="Billault A."/>
            <person name="Segurens B."/>
            <person name="Gouyvenoux M."/>
            <person name="Ugarte E."/>
            <person name="Cattonaro F."/>
            <person name="Anthouard V."/>
            <person name="Vico V."/>
            <person name="Del Fabbro C."/>
            <person name="Alaux M."/>
            <person name="Di Gaspero G."/>
            <person name="Dumas V."/>
            <person name="Felice N."/>
            <person name="Paillard S."/>
            <person name="Juman I."/>
            <person name="Moroldo M."/>
            <person name="Scalabrin S."/>
            <person name="Canaguier A."/>
            <person name="Le Clainche I."/>
            <person name="Malacrida G."/>
            <person name="Durand E."/>
            <person name="Pesole G."/>
            <person name="Laucou V."/>
            <person name="Chatelet P."/>
            <person name="Merdinoglu D."/>
            <person name="Delledonne M."/>
            <person name="Pezzotti M."/>
            <person name="Lecharny A."/>
            <person name="Scarpelli C."/>
            <person name="Artiguenave F."/>
            <person name="Pe M.E."/>
            <person name="Valle G."/>
            <person name="Morgante M."/>
            <person name="Caboche M."/>
            <person name="Adam-Blondon A.-F."/>
            <person name="Weissenbach J."/>
            <person name="Quetier F."/>
            <person name="Wincker P."/>
        </authorList>
    </citation>
    <scope>NUCLEOTIDE SEQUENCE [LARGE SCALE GENOMIC DNA]</scope>
    <source>
        <strain evidence="2">cv. Pinot noir / PN40024</strain>
    </source>
</reference>
<protein>
    <submittedName>
        <fullName evidence="1">Uncharacterized protein</fullName>
    </submittedName>
</protein>
<dbReference type="AlphaFoldDB" id="D7SVA0"/>
<name>D7SVA0_VITVI</name>
<dbReference type="EMBL" id="FN595232">
    <property type="protein sequence ID" value="CBI21199.3"/>
    <property type="molecule type" value="Genomic_DNA"/>
</dbReference>